<evidence type="ECO:0000256" key="1">
    <source>
        <dbReference type="ARBA" id="ARBA00022574"/>
    </source>
</evidence>
<proteinExistence type="predicted"/>
<dbReference type="PANTHER" id="PTHR15574">
    <property type="entry name" value="WD REPEAT DOMAIN-CONTAINING FAMILY"/>
    <property type="match status" value="1"/>
</dbReference>
<dbReference type="InterPro" id="IPR015943">
    <property type="entry name" value="WD40/YVTN_repeat-like_dom_sf"/>
</dbReference>
<dbReference type="PROSITE" id="PS50294">
    <property type="entry name" value="WD_REPEATS_REGION"/>
    <property type="match status" value="1"/>
</dbReference>
<comment type="caution">
    <text evidence="5">The sequence shown here is derived from an EMBL/GenBank/DDBJ whole genome shotgun (WGS) entry which is preliminary data.</text>
</comment>
<gene>
    <name evidence="5" type="primary">Wdtc1</name>
    <name evidence="5" type="ORF">GZH46_00813</name>
</gene>
<evidence type="ECO:0000256" key="2">
    <source>
        <dbReference type="ARBA" id="ARBA00022737"/>
    </source>
</evidence>
<keyword evidence="6" id="KW-1185">Reference proteome</keyword>
<dbReference type="Proteomes" id="UP000825002">
    <property type="component" value="Unassembled WGS sequence"/>
</dbReference>
<dbReference type="SUPFAM" id="SSF48452">
    <property type="entry name" value="TPR-like"/>
    <property type="match status" value="1"/>
</dbReference>
<keyword evidence="1 3" id="KW-0853">WD repeat</keyword>
<reference evidence="5 6" key="1">
    <citation type="submission" date="2020-10" db="EMBL/GenBank/DDBJ databases">
        <authorList>
            <person name="Klimov P.B."/>
            <person name="Dyachkov S.M."/>
            <person name="Chetverikov P.E."/>
        </authorList>
    </citation>
    <scope>NUCLEOTIDE SEQUENCE [LARGE SCALE GENOMIC DNA]</scope>
    <source>
        <strain evidence="5">BMOC 18-1129-001#AD2665</strain>
        <tissue evidence="5">Entire mites</tissue>
    </source>
</reference>
<dbReference type="PANTHER" id="PTHR15574:SF40">
    <property type="entry name" value="WD AND TETRATRICOPEPTIDE REPEATS PROTEIN 1"/>
    <property type="match status" value="1"/>
</dbReference>
<feature type="repeat" description="WD" evidence="3">
    <location>
        <begin position="682"/>
        <end position="711"/>
    </location>
</feature>
<protein>
    <submittedName>
        <fullName evidence="5">WD and tetratricopeptide repeats protein 1</fullName>
    </submittedName>
</protein>
<feature type="compositionally biased region" description="Polar residues" evidence="4">
    <location>
        <begin position="237"/>
        <end position="254"/>
    </location>
</feature>
<name>A0ABQ7SB68_9ACAR</name>
<dbReference type="SMART" id="SM00320">
    <property type="entry name" value="WD40"/>
    <property type="match status" value="6"/>
</dbReference>
<dbReference type="Gene3D" id="2.130.10.10">
    <property type="entry name" value="YVTN repeat-like/Quinoprotein amine dehydrogenase"/>
    <property type="match status" value="2"/>
</dbReference>
<evidence type="ECO:0000313" key="6">
    <source>
        <dbReference type="Proteomes" id="UP000825002"/>
    </source>
</evidence>
<dbReference type="Pfam" id="PF00400">
    <property type="entry name" value="WD40"/>
    <property type="match status" value="4"/>
</dbReference>
<dbReference type="InterPro" id="IPR036322">
    <property type="entry name" value="WD40_repeat_dom_sf"/>
</dbReference>
<dbReference type="PROSITE" id="PS50082">
    <property type="entry name" value="WD_REPEATS_2"/>
    <property type="match status" value="4"/>
</dbReference>
<feature type="compositionally biased region" description="Basic and acidic residues" evidence="4">
    <location>
        <begin position="616"/>
        <end position="629"/>
    </location>
</feature>
<evidence type="ECO:0000256" key="3">
    <source>
        <dbReference type="PROSITE-ProRule" id="PRU00221"/>
    </source>
</evidence>
<feature type="region of interest" description="Disordered" evidence="4">
    <location>
        <begin position="236"/>
        <end position="283"/>
    </location>
</feature>
<dbReference type="SUPFAM" id="SSF50978">
    <property type="entry name" value="WD40 repeat-like"/>
    <property type="match status" value="1"/>
</dbReference>
<feature type="repeat" description="WD" evidence="3">
    <location>
        <begin position="55"/>
        <end position="96"/>
    </location>
</feature>
<keyword evidence="2" id="KW-0677">Repeat</keyword>
<dbReference type="InterPro" id="IPR045151">
    <property type="entry name" value="DCAF8"/>
</dbReference>
<feature type="region of interest" description="Disordered" evidence="4">
    <location>
        <begin position="529"/>
        <end position="549"/>
    </location>
</feature>
<sequence length="789" mass="88717">MKAKYQQQHNHRIKCSNILSVLKNRSIGNISSIQCRRRLQITPHLIDRFALEAELWGHYGCVNTLEFNEHGSILASGSDDQDVILWNPFARKKLKTVSTGHTGNIFSVKFLPHSNDTIIATGAGDRLVKVFDTSVNDTLLDCSCHAGRVKRIATVAESHFLLWSAGEDGKILQFDLRQPHVCSTSSPSNILISLEGDIQNIEAKCIAVNPVRTELLAVGSNDPFVRLYDRRYINVEQRPQQEQSNARSQKTSFGSPSHGSNSDISSNLSNNSSNYHEHSFDSNQGTKSSLNGCLSYFSPGHLHDKPFKEAYSSTYVTFSPDGQELLANIGAEHVYLFNVIAPDEKFKFQRFKSDVTLARCDCQLSSTHKESRLPLSLNNNSSRLSSTGRYSQACASQREQIETRVLALRKRVKLQLRAKEYSTAIKICNELIADINNHSKLYKLRSEAYMQRNWRGDKYAAVRDASISILLNPTYFKAYIILVHCLKDLDWFEEAWGCYNLMLSSIPEINEKCNKDLLQKLREELELAEHDRKNQAAPNGDDNYGESDFEKLVNDPISEDVDFVILGDRDDVRALFTRDSWSYDSVTTPRDDSQFQIYSRPPSRYINNNFSIDMDDDRHISGDSDESGHESATGSSSVVSLGNVSGGQSDLELARRLQSHDYHKRFCGHCNITTDIKEANFFGGDGQYIVAGSDDGAFFIWDKTTTNLLKAFKGDDQIVNCLQPHPDICLLATSGIDHVVRLWSPTGTIRDREIVDTGLAASINQQRMSCDPIEALFMSFSTPTHLGRE</sequence>
<evidence type="ECO:0000313" key="5">
    <source>
        <dbReference type="EMBL" id="KAG9510632.1"/>
    </source>
</evidence>
<dbReference type="EMBL" id="JAIFTH010000106">
    <property type="protein sequence ID" value="KAG9510632.1"/>
    <property type="molecule type" value="Genomic_DNA"/>
</dbReference>
<feature type="compositionally biased region" description="Low complexity" evidence="4">
    <location>
        <begin position="255"/>
        <end position="274"/>
    </location>
</feature>
<dbReference type="InterPro" id="IPR001680">
    <property type="entry name" value="WD40_rpt"/>
</dbReference>
<dbReference type="InterPro" id="IPR011990">
    <property type="entry name" value="TPR-like_helical_dom_sf"/>
</dbReference>
<feature type="repeat" description="WD" evidence="3">
    <location>
        <begin position="712"/>
        <end position="744"/>
    </location>
</feature>
<evidence type="ECO:0000256" key="4">
    <source>
        <dbReference type="SAM" id="MobiDB-lite"/>
    </source>
</evidence>
<dbReference type="Gene3D" id="1.25.40.10">
    <property type="entry name" value="Tetratricopeptide repeat domain"/>
    <property type="match status" value="1"/>
</dbReference>
<accession>A0ABQ7SB68</accession>
<feature type="region of interest" description="Disordered" evidence="4">
    <location>
        <begin position="616"/>
        <end position="639"/>
    </location>
</feature>
<organism evidence="5 6">
    <name type="scientific">Fragariocoptes setiger</name>
    <dbReference type="NCBI Taxonomy" id="1670756"/>
    <lineage>
        <taxon>Eukaryota</taxon>
        <taxon>Metazoa</taxon>
        <taxon>Ecdysozoa</taxon>
        <taxon>Arthropoda</taxon>
        <taxon>Chelicerata</taxon>
        <taxon>Arachnida</taxon>
        <taxon>Acari</taxon>
        <taxon>Acariformes</taxon>
        <taxon>Trombidiformes</taxon>
        <taxon>Prostigmata</taxon>
        <taxon>Eupodina</taxon>
        <taxon>Eriophyoidea</taxon>
        <taxon>Phytoptidae</taxon>
        <taxon>Fragariocoptes</taxon>
    </lineage>
</organism>
<feature type="repeat" description="WD" evidence="3">
    <location>
        <begin position="98"/>
        <end position="141"/>
    </location>
</feature>